<dbReference type="EMBL" id="CP098805">
    <property type="protein sequence ID" value="USJ33294.1"/>
    <property type="molecule type" value="Genomic_DNA"/>
</dbReference>
<evidence type="ECO:0000256" key="1">
    <source>
        <dbReference type="SAM" id="SignalP"/>
    </source>
</evidence>
<dbReference type="InterPro" id="IPR008983">
    <property type="entry name" value="Tumour_necrosis_fac-like_dom"/>
</dbReference>
<protein>
    <recommendedName>
        <fullName evidence="4">C1q domain-containing protein</fullName>
    </recommendedName>
</protein>
<accession>A0ABY4XS74</accession>
<feature type="chain" id="PRO_5047075993" description="C1q domain-containing protein" evidence="1">
    <location>
        <begin position="20"/>
        <end position="364"/>
    </location>
</feature>
<dbReference type="SUPFAM" id="SSF49842">
    <property type="entry name" value="TNF-like"/>
    <property type="match status" value="1"/>
</dbReference>
<name>A0ABY4XS74_9BACT</name>
<organism evidence="2 3">
    <name type="scientific">Dyadobacter chenhuakuii</name>
    <dbReference type="NCBI Taxonomy" id="2909339"/>
    <lineage>
        <taxon>Bacteria</taxon>
        <taxon>Pseudomonadati</taxon>
        <taxon>Bacteroidota</taxon>
        <taxon>Cytophagia</taxon>
        <taxon>Cytophagales</taxon>
        <taxon>Spirosomataceae</taxon>
        <taxon>Dyadobacter</taxon>
    </lineage>
</organism>
<evidence type="ECO:0000313" key="2">
    <source>
        <dbReference type="EMBL" id="USJ33294.1"/>
    </source>
</evidence>
<dbReference type="Gene3D" id="2.60.120.40">
    <property type="match status" value="1"/>
</dbReference>
<keyword evidence="1" id="KW-0732">Signal</keyword>
<feature type="signal peptide" evidence="1">
    <location>
        <begin position="1"/>
        <end position="19"/>
    </location>
</feature>
<keyword evidence="3" id="KW-1185">Reference proteome</keyword>
<gene>
    <name evidence="2" type="ORF">NFI80_11190</name>
</gene>
<reference evidence="2" key="1">
    <citation type="submission" date="2022-06" db="EMBL/GenBank/DDBJ databases">
        <title>Novel species in genus Dyadobacter.</title>
        <authorList>
            <person name="Ma C."/>
        </authorList>
    </citation>
    <scope>NUCLEOTIDE SEQUENCE</scope>
    <source>
        <strain evidence="2">CY22</strain>
    </source>
</reference>
<proteinExistence type="predicted"/>
<dbReference type="Proteomes" id="UP001055420">
    <property type="component" value="Chromosome"/>
</dbReference>
<evidence type="ECO:0008006" key="4">
    <source>
        <dbReference type="Google" id="ProtNLM"/>
    </source>
</evidence>
<dbReference type="RefSeq" id="WP_235163012.1">
    <property type="nucleotide sequence ID" value="NZ_CP098805.1"/>
</dbReference>
<sequence length="364" mass="39087">MKKIVLLFSLLWFQQKLFAQTIENVGINTYYPDPSAALDVQATNKGVLLPRVFLQSNTDAATITNPERGLLLFNTNPGLSDKEGFYFNVGTSAIPTWKNLEENLKLPFSQVQANAGSLFHVENTSQIATAAAVGAYSGTGQAIAGISSNGSAVHANSDGSGTGVFASSINATALEVNGKMKITGGNFQPGLGKVLTSDASGNASWQMPINEFDNIFNGFHASGVLGGGNQNMSESTFVKIAFENQKYDIGTNYNEVNMAPHSSFIAPKHGIYHFDAMIRWERAETDDTFTPTVKIVRIRNGVTTDLSENRVLSPDASHTSHIALDCELQTGDIVNVIARAYGPQVSLAMSDRDANFTGHLAIEL</sequence>
<evidence type="ECO:0000313" key="3">
    <source>
        <dbReference type="Proteomes" id="UP001055420"/>
    </source>
</evidence>